<protein>
    <submittedName>
        <fullName evidence="1">Uncharacterized protein</fullName>
    </submittedName>
</protein>
<evidence type="ECO:0000313" key="2">
    <source>
        <dbReference type="Proteomes" id="UP000825935"/>
    </source>
</evidence>
<name>A0A8T2RCX4_CERRI</name>
<comment type="caution">
    <text evidence="1">The sequence shown here is derived from an EMBL/GenBank/DDBJ whole genome shotgun (WGS) entry which is preliminary data.</text>
</comment>
<dbReference type="EMBL" id="CM035433">
    <property type="protein sequence ID" value="KAH7293385.1"/>
    <property type="molecule type" value="Genomic_DNA"/>
</dbReference>
<dbReference type="AlphaFoldDB" id="A0A8T2RCX4"/>
<evidence type="ECO:0000313" key="1">
    <source>
        <dbReference type="EMBL" id="KAH7293385.1"/>
    </source>
</evidence>
<proteinExistence type="predicted"/>
<sequence length="103" mass="11551">MSLATYELKNYLLYGIFYWETTHGSLRPPSGNHPSKAYCKVGQPPTMKTSIIWATTHLGLVARLGNHPPSRTPLYGRPPLLGLLQGWVTTHHEDLPYMGKHPS</sequence>
<accession>A0A8T2RCX4</accession>
<gene>
    <name evidence="1" type="ORF">KP509_28G023800</name>
</gene>
<dbReference type="Proteomes" id="UP000825935">
    <property type="component" value="Chromosome 28"/>
</dbReference>
<keyword evidence="2" id="KW-1185">Reference proteome</keyword>
<reference evidence="1" key="1">
    <citation type="submission" date="2021-08" db="EMBL/GenBank/DDBJ databases">
        <title>WGS assembly of Ceratopteris richardii.</title>
        <authorList>
            <person name="Marchant D.B."/>
            <person name="Chen G."/>
            <person name="Jenkins J."/>
            <person name="Shu S."/>
            <person name="Leebens-Mack J."/>
            <person name="Grimwood J."/>
            <person name="Schmutz J."/>
            <person name="Soltis P."/>
            <person name="Soltis D."/>
            <person name="Chen Z.-H."/>
        </authorList>
    </citation>
    <scope>NUCLEOTIDE SEQUENCE</scope>
    <source>
        <strain evidence="1">Whitten #5841</strain>
        <tissue evidence="1">Leaf</tissue>
    </source>
</reference>
<organism evidence="1 2">
    <name type="scientific">Ceratopteris richardii</name>
    <name type="common">Triangle waterfern</name>
    <dbReference type="NCBI Taxonomy" id="49495"/>
    <lineage>
        <taxon>Eukaryota</taxon>
        <taxon>Viridiplantae</taxon>
        <taxon>Streptophyta</taxon>
        <taxon>Embryophyta</taxon>
        <taxon>Tracheophyta</taxon>
        <taxon>Polypodiopsida</taxon>
        <taxon>Polypodiidae</taxon>
        <taxon>Polypodiales</taxon>
        <taxon>Pteridineae</taxon>
        <taxon>Pteridaceae</taxon>
        <taxon>Parkerioideae</taxon>
        <taxon>Ceratopteris</taxon>
    </lineage>
</organism>